<evidence type="ECO:0000256" key="6">
    <source>
        <dbReference type="ARBA" id="ARBA00023295"/>
    </source>
</evidence>
<comment type="catalytic activity">
    <reaction evidence="1">
        <text>Hydrolysis of terminal, non-reducing alpha-D-mannose residues in alpha-D-mannosides.</text>
        <dbReference type="EC" id="3.2.1.24"/>
    </reaction>
</comment>
<dbReference type="InterPro" id="IPR027291">
    <property type="entry name" value="Glyco_hydro_38_N_sf"/>
</dbReference>
<dbReference type="GO" id="GO:0030246">
    <property type="term" value="F:carbohydrate binding"/>
    <property type="evidence" value="ECO:0007669"/>
    <property type="project" value="InterPro"/>
</dbReference>
<dbReference type="EC" id="3.2.1.24" evidence="3"/>
<dbReference type="InterPro" id="IPR015341">
    <property type="entry name" value="Glyco_hydro_38_cen"/>
</dbReference>
<evidence type="ECO:0000259" key="7">
    <source>
        <dbReference type="SMART" id="SM00872"/>
    </source>
</evidence>
<evidence type="ECO:0000256" key="1">
    <source>
        <dbReference type="ARBA" id="ARBA00000365"/>
    </source>
</evidence>
<proteinExistence type="inferred from homology"/>
<dbReference type="FunFam" id="3.20.110.10:FF:000002">
    <property type="entry name" value="alpha-mannosidase 2C1 isoform X1"/>
    <property type="match status" value="1"/>
</dbReference>
<protein>
    <recommendedName>
        <fullName evidence="3">alpha-mannosidase</fullName>
        <ecNumber evidence="3">3.2.1.24</ecNumber>
    </recommendedName>
</protein>
<comment type="similarity">
    <text evidence="2">Belongs to the glycosyl hydrolase 38 family.</text>
</comment>
<dbReference type="Pfam" id="PF07748">
    <property type="entry name" value="Glyco_hydro_38C"/>
    <property type="match status" value="1"/>
</dbReference>
<evidence type="ECO:0000313" key="9">
    <source>
        <dbReference type="Proteomes" id="UP001208570"/>
    </source>
</evidence>
<dbReference type="SUPFAM" id="SSF88713">
    <property type="entry name" value="Glycoside hydrolase/deacetylase"/>
    <property type="match status" value="1"/>
</dbReference>
<dbReference type="EMBL" id="JAODUP010000072">
    <property type="protein sequence ID" value="KAK2163932.1"/>
    <property type="molecule type" value="Genomic_DNA"/>
</dbReference>
<dbReference type="Gene3D" id="2.60.40.2220">
    <property type="match status" value="1"/>
</dbReference>
<dbReference type="FunFam" id="1.20.1270.50:FF:000004">
    <property type="entry name" value="alpha-mannosidase 2C1 isoform X1"/>
    <property type="match status" value="1"/>
</dbReference>
<dbReference type="InterPro" id="IPR037094">
    <property type="entry name" value="Glyco_hydro_38_cen_sf"/>
</dbReference>
<dbReference type="GO" id="GO:0006013">
    <property type="term" value="P:mannose metabolic process"/>
    <property type="evidence" value="ECO:0007669"/>
    <property type="project" value="InterPro"/>
</dbReference>
<dbReference type="AlphaFoldDB" id="A0AAD9K2Z5"/>
<keyword evidence="9" id="KW-1185">Reference proteome</keyword>
<comment type="caution">
    <text evidence="8">The sequence shown here is derived from an EMBL/GenBank/DDBJ whole genome shotgun (WGS) entry which is preliminary data.</text>
</comment>
<dbReference type="FunFam" id="2.70.98.30:FF:000001">
    <property type="entry name" value="alpha-mannosidase 2C1 isoform X2"/>
    <property type="match status" value="1"/>
</dbReference>
<dbReference type="InterPro" id="IPR054723">
    <property type="entry name" value="Ams1-like_N"/>
</dbReference>
<dbReference type="InterPro" id="IPR028995">
    <property type="entry name" value="Glyco_hydro_57/38_cen_sf"/>
</dbReference>
<dbReference type="Pfam" id="PF17677">
    <property type="entry name" value="Glyco_hydro38C2"/>
    <property type="match status" value="1"/>
</dbReference>
<dbReference type="SUPFAM" id="SSF74650">
    <property type="entry name" value="Galactose mutarotase-like"/>
    <property type="match status" value="1"/>
</dbReference>
<dbReference type="SMART" id="SM00872">
    <property type="entry name" value="Alpha-mann_mid"/>
    <property type="match status" value="1"/>
</dbReference>
<dbReference type="SUPFAM" id="SSF88688">
    <property type="entry name" value="Families 57/38 glycoside transferase middle domain"/>
    <property type="match status" value="1"/>
</dbReference>
<dbReference type="Pfam" id="PF09261">
    <property type="entry name" value="Alpha-mann_mid"/>
    <property type="match status" value="1"/>
</dbReference>
<dbReference type="Pfam" id="PF22907">
    <property type="entry name" value="Ams1-like_1st"/>
    <property type="match status" value="1"/>
</dbReference>
<dbReference type="Pfam" id="PF01074">
    <property type="entry name" value="Glyco_hydro_38N"/>
    <property type="match status" value="1"/>
</dbReference>
<dbReference type="InterPro" id="IPR011013">
    <property type="entry name" value="Gal_mutarotase_sf_dom"/>
</dbReference>
<dbReference type="Gene3D" id="3.20.110.10">
    <property type="entry name" value="Glycoside hydrolase 38, N terminal domain"/>
    <property type="match status" value="1"/>
</dbReference>
<keyword evidence="4" id="KW-0479">Metal-binding</keyword>
<dbReference type="Proteomes" id="UP001208570">
    <property type="component" value="Unassembled WGS sequence"/>
</dbReference>
<keyword evidence="6" id="KW-0326">Glycosidase</keyword>
<evidence type="ECO:0000256" key="2">
    <source>
        <dbReference type="ARBA" id="ARBA00009792"/>
    </source>
</evidence>
<name>A0AAD9K2Z5_9ANNE</name>
<evidence type="ECO:0000256" key="5">
    <source>
        <dbReference type="ARBA" id="ARBA00022801"/>
    </source>
</evidence>
<evidence type="ECO:0000256" key="3">
    <source>
        <dbReference type="ARBA" id="ARBA00012752"/>
    </source>
</evidence>
<dbReference type="InterPro" id="IPR011330">
    <property type="entry name" value="Glyco_hydro/deAcase_b/a-brl"/>
</dbReference>
<reference evidence="8" key="1">
    <citation type="journal article" date="2023" name="Mol. Biol. Evol.">
        <title>Third-Generation Sequencing Reveals the Adaptive Role of the Epigenome in Three Deep-Sea Polychaetes.</title>
        <authorList>
            <person name="Perez M."/>
            <person name="Aroh O."/>
            <person name="Sun Y."/>
            <person name="Lan Y."/>
            <person name="Juniper S.K."/>
            <person name="Young C.R."/>
            <person name="Angers B."/>
            <person name="Qian P.Y."/>
        </authorList>
    </citation>
    <scope>NUCLEOTIDE SEQUENCE</scope>
    <source>
        <strain evidence="8">P08H-3</strain>
    </source>
</reference>
<sequence length="1061" mass="119091">MSSTRPPPGYVLKNWTTTYDRVAKFISDTYFTDVNLYGKLYPASAPVKALSHFAAPGRIPFDEAVLGPYEPAAVGDSFGPTWSTHWFKVDLEVPTSMLGKWVQFCWESGTEAMVWSANGTPLQGFTSEQKRIAYLISQNLEESERIQTLYVEMACNRMFGAGEGDNIFPPNPDLSFTLRRCDVRTLDKAVFDLCCDFAVMSDVVKALKSTSNRGHQALQTGNAMVTAVDVSDPSTYQEARDMATAFFAQTNGASQFTLHAIGNCHIDSAWLWEYEETKRKVARSWSSTLRLLDLYPQFKFTASQAQQFEWLKDNYPELFSQVVTYNTAGRFTHVGGTWIEMDGNVPSGEGFARQFLVGQRFYEENFGSRCTEFWLPDTFGYSPQLPQIIRQSGISRFVTQKISWNLVNTFPHNTFFWQGIDGSDVLTHFPPGDSYVMQGRVDEMMRSVDNFKDKGRSNVGLYLYGHGDGGQGPNADMIERITRLTDCDQIPKIQFSTPADFFQALESGGLDNLNVWRGELFLELHNGTYTTRSLIKKNNRQCEFLLCHVEMIGTLAEVLTDDESYTLPVAELLHLWKLVLLNQFHDVTPGTSIQIAHEAALQYYSEVQTDGATLLTGAVNAFFAAQNDPSPVSTNAVFNLTSWERTNVIIQPSGSSTKGLEQIDKDGNTLVSMTCPSFGYSKLISNESVQYPASVIDNGDGTFTLSNGLVRAVIDSSGRVTGLFEKDGTKNAIASGEYGNQILFFEDVPMYWDAWDVMDYHLETMKKITETTTAAHIVESGPLRATLEVKLRISDVSDMTQWIMLEADSRYVKFDTSVNWNESHKFLKVEFPVNAYSQSCTYECQYGFLERPTHFNTSWDWTKYEVFGHKWADYSEYDWGLSILNDCKYGWSCIGNRLRLSLLRSPKNPDPTSDMGTRTFVYAALPHSGTLQEAGTIQAGWELNVPLQVHNSQISDSVATSNSYVQIDNPAIILGALKLCEDDKYSFIVRLYEAYGGRYSTTVTINNLPEGILSAQLCNILEDVQGQPLPIIGNNSFSLTFTPFQIQTVKVTFKTAPPEKK</sequence>
<accession>A0AAD9K2Z5</accession>
<gene>
    <name evidence="8" type="ORF">LSH36_72g08048</name>
</gene>
<dbReference type="PANTHER" id="PTHR46017:SF1">
    <property type="entry name" value="ALPHA-MANNOSIDASE 2C1"/>
    <property type="match status" value="1"/>
</dbReference>
<dbReference type="GO" id="GO:0004559">
    <property type="term" value="F:alpha-mannosidase activity"/>
    <property type="evidence" value="ECO:0007669"/>
    <property type="project" value="UniProtKB-EC"/>
</dbReference>
<feature type="domain" description="Glycoside hydrolase family 38 central" evidence="7">
    <location>
        <begin position="523"/>
        <end position="604"/>
    </location>
</feature>
<dbReference type="InterPro" id="IPR000602">
    <property type="entry name" value="Glyco_hydro_38_N"/>
</dbReference>
<keyword evidence="5" id="KW-0378">Hydrolase</keyword>
<dbReference type="InterPro" id="IPR041147">
    <property type="entry name" value="GH38_C"/>
</dbReference>
<dbReference type="Gene3D" id="2.70.98.30">
    <property type="entry name" value="Golgi alpha-mannosidase II, domain 4"/>
    <property type="match status" value="1"/>
</dbReference>
<dbReference type="Gene3D" id="1.20.1270.50">
    <property type="entry name" value="Glycoside hydrolase family 38, central domain"/>
    <property type="match status" value="1"/>
</dbReference>
<dbReference type="GO" id="GO:0009313">
    <property type="term" value="P:oligosaccharide catabolic process"/>
    <property type="evidence" value="ECO:0007669"/>
    <property type="project" value="TreeGrafter"/>
</dbReference>
<evidence type="ECO:0000313" key="8">
    <source>
        <dbReference type="EMBL" id="KAK2163932.1"/>
    </source>
</evidence>
<dbReference type="GO" id="GO:0046872">
    <property type="term" value="F:metal ion binding"/>
    <property type="evidence" value="ECO:0007669"/>
    <property type="project" value="UniProtKB-KW"/>
</dbReference>
<organism evidence="8 9">
    <name type="scientific">Paralvinella palmiformis</name>
    <dbReference type="NCBI Taxonomy" id="53620"/>
    <lineage>
        <taxon>Eukaryota</taxon>
        <taxon>Metazoa</taxon>
        <taxon>Spiralia</taxon>
        <taxon>Lophotrochozoa</taxon>
        <taxon>Annelida</taxon>
        <taxon>Polychaeta</taxon>
        <taxon>Sedentaria</taxon>
        <taxon>Canalipalpata</taxon>
        <taxon>Terebellida</taxon>
        <taxon>Terebelliformia</taxon>
        <taxon>Alvinellidae</taxon>
        <taxon>Paralvinella</taxon>
    </lineage>
</organism>
<evidence type="ECO:0000256" key="4">
    <source>
        <dbReference type="ARBA" id="ARBA00022723"/>
    </source>
</evidence>
<dbReference type="InterPro" id="IPR011682">
    <property type="entry name" value="Glyco_hydro_38_C"/>
</dbReference>
<dbReference type="PANTHER" id="PTHR46017">
    <property type="entry name" value="ALPHA-MANNOSIDASE 2C1"/>
    <property type="match status" value="1"/>
</dbReference>